<keyword evidence="2" id="KW-0813">Transport</keyword>
<evidence type="ECO:0000313" key="8">
    <source>
        <dbReference type="EMBL" id="HIU41903.1"/>
    </source>
</evidence>
<feature type="transmembrane region" description="Helical" evidence="7">
    <location>
        <begin position="73"/>
        <end position="93"/>
    </location>
</feature>
<feature type="transmembrane region" description="Helical" evidence="7">
    <location>
        <begin position="134"/>
        <end position="155"/>
    </location>
</feature>
<feature type="transmembrane region" description="Helical" evidence="7">
    <location>
        <begin position="20"/>
        <end position="41"/>
    </location>
</feature>
<evidence type="ECO:0000256" key="4">
    <source>
        <dbReference type="ARBA" id="ARBA00022967"/>
    </source>
</evidence>
<feature type="transmembrane region" description="Helical" evidence="7">
    <location>
        <begin position="105"/>
        <end position="122"/>
    </location>
</feature>
<dbReference type="GO" id="GO:0005886">
    <property type="term" value="C:plasma membrane"/>
    <property type="evidence" value="ECO:0007669"/>
    <property type="project" value="TreeGrafter"/>
</dbReference>
<sequence>MLKALYQQHRQGFRDYDNILTRNTVLVQGLCIAPVVVAATTLKNACLLGLAFAAITFVSVVLLSFLPKKTPFTLRAIAAVLLACGVFIPTALWVRDLFPGNIQQVGIFLPLLVTNSVLVGKTEESLLHLKKAKMLLKLITYILGFELVILFTGLVRELLAFNTVWGNPVTLPFTFSVMALPFGGFVLLGFLAAAVRRYREHLNKPGSGEEE</sequence>
<gene>
    <name evidence="8" type="ORF">IAD19_05045</name>
</gene>
<dbReference type="PANTHER" id="PTHR30586">
    <property type="entry name" value="ELECTRON TRANSPORT COMPLEX PROTEIN RNFE"/>
    <property type="match status" value="1"/>
</dbReference>
<evidence type="ECO:0000256" key="2">
    <source>
        <dbReference type="ARBA" id="ARBA00022448"/>
    </source>
</evidence>
<comment type="caution">
    <text evidence="8">The sequence shown here is derived from an EMBL/GenBank/DDBJ whole genome shotgun (WGS) entry which is preliminary data.</text>
</comment>
<evidence type="ECO:0008006" key="10">
    <source>
        <dbReference type="Google" id="ProtNLM"/>
    </source>
</evidence>
<accession>A0A9D1IQW6</accession>
<dbReference type="EMBL" id="DVMX01000100">
    <property type="protein sequence ID" value="HIU41903.1"/>
    <property type="molecule type" value="Genomic_DNA"/>
</dbReference>
<dbReference type="Pfam" id="PF02508">
    <property type="entry name" value="Rnf-Nqr"/>
    <property type="match status" value="1"/>
</dbReference>
<dbReference type="PIRSF" id="PIRSF006102">
    <property type="entry name" value="NQR_DE"/>
    <property type="match status" value="1"/>
</dbReference>
<evidence type="ECO:0000256" key="6">
    <source>
        <dbReference type="ARBA" id="ARBA00023136"/>
    </source>
</evidence>
<keyword evidence="5 7" id="KW-1133">Transmembrane helix</keyword>
<organism evidence="8 9">
    <name type="scientific">Candidatus Egerieicola faecale</name>
    <dbReference type="NCBI Taxonomy" id="2840774"/>
    <lineage>
        <taxon>Bacteria</taxon>
        <taxon>Bacillati</taxon>
        <taxon>Bacillota</taxon>
        <taxon>Clostridia</taxon>
        <taxon>Eubacteriales</taxon>
        <taxon>Oscillospiraceae</taxon>
        <taxon>Oscillospiraceae incertae sedis</taxon>
        <taxon>Candidatus Egerieicola</taxon>
    </lineage>
</organism>
<dbReference type="GO" id="GO:0012505">
    <property type="term" value="C:endomembrane system"/>
    <property type="evidence" value="ECO:0007669"/>
    <property type="project" value="UniProtKB-SubCell"/>
</dbReference>
<reference evidence="8" key="1">
    <citation type="submission" date="2020-10" db="EMBL/GenBank/DDBJ databases">
        <authorList>
            <person name="Gilroy R."/>
        </authorList>
    </citation>
    <scope>NUCLEOTIDE SEQUENCE</scope>
    <source>
        <strain evidence="8">4509</strain>
    </source>
</reference>
<dbReference type="Proteomes" id="UP000824082">
    <property type="component" value="Unassembled WGS sequence"/>
</dbReference>
<evidence type="ECO:0000256" key="5">
    <source>
        <dbReference type="ARBA" id="ARBA00022989"/>
    </source>
</evidence>
<evidence type="ECO:0000256" key="1">
    <source>
        <dbReference type="ARBA" id="ARBA00004127"/>
    </source>
</evidence>
<evidence type="ECO:0000313" key="9">
    <source>
        <dbReference type="Proteomes" id="UP000824082"/>
    </source>
</evidence>
<dbReference type="PANTHER" id="PTHR30586:SF0">
    <property type="entry name" value="ION-TRANSLOCATING OXIDOREDUCTASE COMPLEX SUBUNIT E"/>
    <property type="match status" value="1"/>
</dbReference>
<feature type="transmembrane region" description="Helical" evidence="7">
    <location>
        <begin position="47"/>
        <end position="66"/>
    </location>
</feature>
<evidence type="ECO:0000256" key="7">
    <source>
        <dbReference type="SAM" id="Phobius"/>
    </source>
</evidence>
<feature type="transmembrane region" description="Helical" evidence="7">
    <location>
        <begin position="175"/>
        <end position="195"/>
    </location>
</feature>
<comment type="subcellular location">
    <subcellularLocation>
        <location evidence="1">Endomembrane system</location>
        <topology evidence="1">Multi-pass membrane protein</topology>
    </subcellularLocation>
</comment>
<name>A0A9D1IQW6_9FIRM</name>
<protein>
    <recommendedName>
        <fullName evidence="10">Electron transport complex protein RnfE</fullName>
    </recommendedName>
</protein>
<dbReference type="AlphaFoldDB" id="A0A9D1IQW6"/>
<reference evidence="8" key="2">
    <citation type="journal article" date="2021" name="PeerJ">
        <title>Extensive microbial diversity within the chicken gut microbiome revealed by metagenomics and culture.</title>
        <authorList>
            <person name="Gilroy R."/>
            <person name="Ravi A."/>
            <person name="Getino M."/>
            <person name="Pursley I."/>
            <person name="Horton D.L."/>
            <person name="Alikhan N.F."/>
            <person name="Baker D."/>
            <person name="Gharbi K."/>
            <person name="Hall N."/>
            <person name="Watson M."/>
            <person name="Adriaenssens E.M."/>
            <person name="Foster-Nyarko E."/>
            <person name="Jarju S."/>
            <person name="Secka A."/>
            <person name="Antonio M."/>
            <person name="Oren A."/>
            <person name="Chaudhuri R.R."/>
            <person name="La Ragione R."/>
            <person name="Hildebrand F."/>
            <person name="Pallen M.J."/>
        </authorList>
    </citation>
    <scope>NUCLEOTIDE SEQUENCE</scope>
    <source>
        <strain evidence="8">4509</strain>
    </source>
</reference>
<proteinExistence type="predicted"/>
<dbReference type="InterPro" id="IPR003667">
    <property type="entry name" value="NqrDE/RnfAE"/>
</dbReference>
<keyword evidence="4" id="KW-1278">Translocase</keyword>
<keyword evidence="6 7" id="KW-0472">Membrane</keyword>
<keyword evidence="3 7" id="KW-0812">Transmembrane</keyword>
<evidence type="ECO:0000256" key="3">
    <source>
        <dbReference type="ARBA" id="ARBA00022692"/>
    </source>
</evidence>